<evidence type="ECO:0000313" key="1">
    <source>
        <dbReference type="EMBL" id="SFV83043.1"/>
    </source>
</evidence>
<proteinExistence type="predicted"/>
<protein>
    <submittedName>
        <fullName evidence="1">Uncharacterized protein</fullName>
    </submittedName>
</protein>
<dbReference type="AlphaFoldDB" id="A0A1W1DNX2"/>
<dbReference type="EMBL" id="FPHT01000311">
    <property type="protein sequence ID" value="SFV83043.1"/>
    <property type="molecule type" value="Genomic_DNA"/>
</dbReference>
<sequence length="47" mass="5400">MQGKLDKAIGHYERAKAVTHSQDLFDVLSVRIDNLQQTLDLYKDLPD</sequence>
<organism evidence="1">
    <name type="scientific">hydrothermal vent metagenome</name>
    <dbReference type="NCBI Taxonomy" id="652676"/>
    <lineage>
        <taxon>unclassified sequences</taxon>
        <taxon>metagenomes</taxon>
        <taxon>ecological metagenomes</taxon>
    </lineage>
</organism>
<reference evidence="1" key="1">
    <citation type="submission" date="2016-10" db="EMBL/GenBank/DDBJ databases">
        <authorList>
            <person name="de Groot N.N."/>
        </authorList>
    </citation>
    <scope>NUCLEOTIDE SEQUENCE</scope>
</reference>
<accession>A0A1W1DNX2</accession>
<gene>
    <name evidence="1" type="ORF">MNB_SUP05-12-742</name>
</gene>
<name>A0A1W1DNX2_9ZZZZ</name>